<feature type="compositionally biased region" description="Low complexity" evidence="1">
    <location>
        <begin position="324"/>
        <end position="335"/>
    </location>
</feature>
<feature type="compositionally biased region" description="Low complexity" evidence="1">
    <location>
        <begin position="143"/>
        <end position="184"/>
    </location>
</feature>
<dbReference type="InterPro" id="IPR014848">
    <property type="entry name" value="Rgp1"/>
</dbReference>
<name>A0ABP1G698_9CHLO</name>
<keyword evidence="3" id="KW-1185">Reference proteome</keyword>
<dbReference type="Proteomes" id="UP001497392">
    <property type="component" value="Unassembled WGS sequence"/>
</dbReference>
<feature type="compositionally biased region" description="Polar residues" evidence="1">
    <location>
        <begin position="389"/>
        <end position="398"/>
    </location>
</feature>
<evidence type="ECO:0000256" key="1">
    <source>
        <dbReference type="SAM" id="MobiDB-lite"/>
    </source>
</evidence>
<accession>A0ABP1G698</accession>
<protein>
    <submittedName>
        <fullName evidence="2">G9021 protein</fullName>
    </submittedName>
</protein>
<gene>
    <name evidence="2" type="primary">g9021</name>
    <name evidence="2" type="ORF">VP750_LOCUS8094</name>
</gene>
<organism evidence="2 3">
    <name type="scientific">Coccomyxa viridis</name>
    <dbReference type="NCBI Taxonomy" id="1274662"/>
    <lineage>
        <taxon>Eukaryota</taxon>
        <taxon>Viridiplantae</taxon>
        <taxon>Chlorophyta</taxon>
        <taxon>core chlorophytes</taxon>
        <taxon>Trebouxiophyceae</taxon>
        <taxon>Trebouxiophyceae incertae sedis</taxon>
        <taxon>Coccomyxaceae</taxon>
        <taxon>Coccomyxa</taxon>
    </lineage>
</organism>
<proteinExistence type="predicted"/>
<feature type="region of interest" description="Disordered" evidence="1">
    <location>
        <begin position="301"/>
        <end position="400"/>
    </location>
</feature>
<evidence type="ECO:0000313" key="2">
    <source>
        <dbReference type="EMBL" id="CAL5226188.1"/>
    </source>
</evidence>
<dbReference type="Pfam" id="PF08737">
    <property type="entry name" value="Rgp1"/>
    <property type="match status" value="2"/>
</dbReference>
<evidence type="ECO:0000313" key="3">
    <source>
        <dbReference type="Proteomes" id="UP001497392"/>
    </source>
</evidence>
<feature type="region of interest" description="Disordered" evidence="1">
    <location>
        <begin position="138"/>
        <end position="184"/>
    </location>
</feature>
<dbReference type="EMBL" id="CAXHTA020000016">
    <property type="protein sequence ID" value="CAL5226188.1"/>
    <property type="molecule type" value="Genomic_DNA"/>
</dbReference>
<reference evidence="2 3" key="1">
    <citation type="submission" date="2024-06" db="EMBL/GenBank/DDBJ databases">
        <authorList>
            <person name="Kraege A."/>
            <person name="Thomma B."/>
        </authorList>
    </citation>
    <scope>NUCLEOTIDE SEQUENCE [LARGE SCALE GENOMIC DNA]</scope>
</reference>
<dbReference type="PANTHER" id="PTHR12507">
    <property type="entry name" value="REDUCED GROWTH PHENOTYPE 1 RGP1, YEAST -RELATED"/>
    <property type="match status" value="1"/>
</dbReference>
<comment type="caution">
    <text evidence="2">The sequence shown here is derived from an EMBL/GenBank/DDBJ whole genome shotgun (WGS) entry which is preliminary data.</text>
</comment>
<feature type="compositionally biased region" description="Low complexity" evidence="1">
    <location>
        <begin position="374"/>
        <end position="384"/>
    </location>
</feature>
<sequence length="567" mass="60361">MPIVLHLVPTRPSFCPGDVLTATLEVKNVASSGDASPGPLELAGVNVDFRGTERIDRSWIASTYAPSRAPVTRDGKREVRPVVETPPARLVMQDYTLMLGESRVWLVRFRLPKTLPPSFKGVAVRYVYTLQATAQFAPPKPFTPSTSMPLSSSASLAEPSEGATPFAAAGAAEQTSSSTTGGSSGWANSSYASSVAQVESAVVANELKAPSRWQTAEALAVVHLWPPTDASGSRGASCLVAAGEEAALPAVPYQLGYAMRDVGVDFQELEDAAKARAGRQHSFTFLQAGEQLWQPAFLTSIDHQPSLHPPTPKLGAPSNGGGSQPPQQQQQPQPQLHEQHKQRLTTLEEDTPTPFSELSLNPGGDIDDLDMTHTASSTSRSARSGMTAGRQNSLTSPHAGSDAVLRSYNLRLGDAALVRVALHAPLDGPLVLGSVLAGTFDFRASQIASSSGTPKCIQVSVLLETEEIISDSFQSSKSARLQNGAIRKVWDEHVEVTSDLVLTHFMFSLPLDAPASFATHLVALRWVLRFEFTTSAAKPAGWLSSGSTPDQIVWSLPVLVRPPVAVA</sequence>